<dbReference type="InterPro" id="IPR011659">
    <property type="entry name" value="WD40"/>
</dbReference>
<evidence type="ECO:0000313" key="7">
    <source>
        <dbReference type="EMBL" id="MCL9815990.1"/>
    </source>
</evidence>
<feature type="region of interest" description="Disordered" evidence="5">
    <location>
        <begin position="1"/>
        <end position="25"/>
    </location>
</feature>
<feature type="compositionally biased region" description="Basic and acidic residues" evidence="5">
    <location>
        <begin position="661"/>
        <end position="671"/>
    </location>
</feature>
<keyword evidence="2" id="KW-0645">Protease</keyword>
<dbReference type="InterPro" id="IPR001375">
    <property type="entry name" value="Peptidase_S9_cat"/>
</dbReference>
<comment type="caution">
    <text evidence="7">The sequence shown here is derived from an EMBL/GenBank/DDBJ whole genome shotgun (WGS) entry which is preliminary data.</text>
</comment>
<dbReference type="Pfam" id="PF00326">
    <property type="entry name" value="Peptidase_S9"/>
    <property type="match status" value="1"/>
</dbReference>
<comment type="similarity">
    <text evidence="1">Belongs to the peptidase S9C family.</text>
</comment>
<gene>
    <name evidence="7" type="ORF">AArcSt2_03445</name>
</gene>
<dbReference type="EMBL" id="JAKRVX010000001">
    <property type="protein sequence ID" value="MCL9815990.1"/>
    <property type="molecule type" value="Genomic_DNA"/>
</dbReference>
<dbReference type="SUPFAM" id="SSF53474">
    <property type="entry name" value="alpha/beta-Hydrolases"/>
    <property type="match status" value="1"/>
</dbReference>
<dbReference type="GO" id="GO:0006508">
    <property type="term" value="P:proteolysis"/>
    <property type="evidence" value="ECO:0007669"/>
    <property type="project" value="UniProtKB-KW"/>
</dbReference>
<keyword evidence="4" id="KW-0720">Serine protease</keyword>
<proteinExistence type="inferred from homology"/>
<dbReference type="PANTHER" id="PTHR42776">
    <property type="entry name" value="SERINE PEPTIDASE S9 FAMILY MEMBER"/>
    <property type="match status" value="1"/>
</dbReference>
<feature type="region of interest" description="Disordered" evidence="5">
    <location>
        <begin position="48"/>
        <end position="73"/>
    </location>
</feature>
<dbReference type="Proteomes" id="UP001203207">
    <property type="component" value="Unassembled WGS sequence"/>
</dbReference>
<organism evidence="7 8">
    <name type="scientific">Natronocalculus amylovorans</name>
    <dbReference type="NCBI Taxonomy" id="2917812"/>
    <lineage>
        <taxon>Archaea</taxon>
        <taxon>Methanobacteriati</taxon>
        <taxon>Methanobacteriota</taxon>
        <taxon>Stenosarchaea group</taxon>
        <taxon>Halobacteria</taxon>
        <taxon>Halobacteriales</taxon>
        <taxon>Haloferacaceae</taxon>
        <taxon>Natronocalculus</taxon>
    </lineage>
</organism>
<dbReference type="PANTHER" id="PTHR42776:SF4">
    <property type="entry name" value="ACYLAMINO-ACID-RELEASING ENZYME"/>
    <property type="match status" value="1"/>
</dbReference>
<dbReference type="Pfam" id="PF07676">
    <property type="entry name" value="PD40"/>
    <property type="match status" value="2"/>
</dbReference>
<evidence type="ECO:0000256" key="3">
    <source>
        <dbReference type="ARBA" id="ARBA00022801"/>
    </source>
</evidence>
<evidence type="ECO:0000259" key="6">
    <source>
        <dbReference type="Pfam" id="PF00326"/>
    </source>
</evidence>
<dbReference type="Gene3D" id="3.40.50.1820">
    <property type="entry name" value="alpha/beta hydrolase"/>
    <property type="match status" value="1"/>
</dbReference>
<dbReference type="InterPro" id="IPR011042">
    <property type="entry name" value="6-blade_b-propeller_TolB-like"/>
</dbReference>
<accession>A0AAE3FW49</accession>
<dbReference type="RefSeq" id="WP_250583145.1">
    <property type="nucleotide sequence ID" value="NZ_JAKRVX010000001.1"/>
</dbReference>
<dbReference type="FunFam" id="3.40.50.1820:FF:000028">
    <property type="entry name" value="S9 family peptidase"/>
    <property type="match status" value="1"/>
</dbReference>
<evidence type="ECO:0000256" key="5">
    <source>
        <dbReference type="SAM" id="MobiDB-lite"/>
    </source>
</evidence>
<dbReference type="InterPro" id="IPR029058">
    <property type="entry name" value="AB_hydrolase_fold"/>
</dbReference>
<keyword evidence="3" id="KW-0378">Hydrolase</keyword>
<dbReference type="GO" id="GO:0004252">
    <property type="term" value="F:serine-type endopeptidase activity"/>
    <property type="evidence" value="ECO:0007669"/>
    <property type="project" value="TreeGrafter"/>
</dbReference>
<keyword evidence="8" id="KW-1185">Reference proteome</keyword>
<feature type="domain" description="Peptidase S9 prolyl oligopeptidase catalytic" evidence="6">
    <location>
        <begin position="452"/>
        <end position="657"/>
    </location>
</feature>
<evidence type="ECO:0000256" key="1">
    <source>
        <dbReference type="ARBA" id="ARBA00010040"/>
    </source>
</evidence>
<dbReference type="AlphaFoldDB" id="A0AAE3FW49"/>
<feature type="compositionally biased region" description="Polar residues" evidence="5">
    <location>
        <begin position="54"/>
        <end position="72"/>
    </location>
</feature>
<evidence type="ECO:0000313" key="8">
    <source>
        <dbReference type="Proteomes" id="UP001203207"/>
    </source>
</evidence>
<evidence type="ECO:0000256" key="4">
    <source>
        <dbReference type="ARBA" id="ARBA00022825"/>
    </source>
</evidence>
<reference evidence="7" key="1">
    <citation type="journal article" date="2022" name="Syst. Appl. Microbiol.">
        <title>Natronocalculus amylovorans gen. nov., sp. nov., and Natranaeroarchaeum aerophilus sp. nov., dominant culturable amylolytic natronoarchaea from hypersaline soda lakes in southwestern Siberia.</title>
        <authorList>
            <person name="Sorokin D.Y."/>
            <person name="Elcheninov A.G."/>
            <person name="Khizhniak T.V."/>
            <person name="Koenen M."/>
            <person name="Bale N.J."/>
            <person name="Damste J.S.S."/>
            <person name="Kublanov I.V."/>
        </authorList>
    </citation>
    <scope>NUCLEOTIDE SEQUENCE</scope>
    <source>
        <strain evidence="7">AArc-St2</strain>
    </source>
</reference>
<protein>
    <submittedName>
        <fullName evidence="7">S9 family peptidase</fullName>
    </submittedName>
</protein>
<reference evidence="7" key="2">
    <citation type="submission" date="2022-02" db="EMBL/GenBank/DDBJ databases">
        <authorList>
            <person name="Elcheninov A.G."/>
            <person name="Sorokin D.Y."/>
            <person name="Kublanov I.V."/>
        </authorList>
    </citation>
    <scope>NUCLEOTIDE SEQUENCE</scope>
    <source>
        <strain evidence="7">AArc-St2</strain>
    </source>
</reference>
<dbReference type="Gene3D" id="2.120.10.30">
    <property type="entry name" value="TolB, C-terminal domain"/>
    <property type="match status" value="2"/>
</dbReference>
<name>A0AAE3FW49_9EURY</name>
<dbReference type="SUPFAM" id="SSF82171">
    <property type="entry name" value="DPP6 N-terminal domain-like"/>
    <property type="match status" value="1"/>
</dbReference>
<feature type="region of interest" description="Disordered" evidence="5">
    <location>
        <begin position="661"/>
        <end position="686"/>
    </location>
</feature>
<evidence type="ECO:0000256" key="2">
    <source>
        <dbReference type="ARBA" id="ARBA00022670"/>
    </source>
</evidence>
<sequence length="686" mass="75837">MEPISATEYHDIAKPTSPAVSPDGDLAAFVRQQPDDDESYNGTIYTVPVDGSDGPTQFTASDGVDSQPTWSPSGDRLAFVSTRGGDDDRPQLWVLPRHGGEARQITNVPGGVQQIQWSPAGDRIAFIQSTTESEREAGLDLDISDEEEYERETPDPRVIDRLIYRQAASYIDGTRSHLYVVDLETALDGDKHGISRLTDGAYDHGSPAWSTDETLYYVSKREDDPDDNVIVTIFAYDLPAETETEVHQTTGWVAEIAVTADDRIAYPRTPEDAATLKQTELEVFDRTADTVSVLTDGIDRTVTPGGFMWGSAEEKVYFVTPDEGHNALRSAPGDGAVDPTTQIRNGTLTEFDISNGSIVFAKSEWDHPGDLFCAPIGGGEETRLTELNAAYLTDKAIQEPEELRYESEDGEVELHGWFLTPPEFDPDESYPLVVEIHGGPHAMWSTSGTMWHEFQTLAARGYCVFWSNPRGSTGYGEAYAAAIERDWGELTMSDVMAGVDVVADRDYVDTDNAFVTGGSFGGFMTGWIVGHTDFFSGAAAQRGVYDLSSFYGSTDAFKLIEFDFGTTPWEEPEFLWDESPVAYADSVDTPTLVIHADNDFRVPVNNGEMFYLFLKKNGVETRLVRYPREGHELSRSGEPGHVVDRIERIARWFDGYSEHHDAPRALDRGDDGLTSGETNENEDTDQ</sequence>